<dbReference type="EMBL" id="JAWDJX010000005">
    <property type="protein sequence ID" value="KAK3056815.1"/>
    <property type="molecule type" value="Genomic_DNA"/>
</dbReference>
<keyword evidence="4 6" id="KW-0479">Metal-binding</keyword>
<sequence length="549" mass="62793">MDVLASVPRSAVYAALTCTLAVLYLALIRVYTTWNYHRTIKHIRNIYDKPGKKEIQPVQIPYSLPFLGNVLDFLDKKPGNFWRKLFQWHPRDTGACTLLLGGRRTHILYGERVISAMFKNKSLMRDVFEQELYEKIFVFPEDQVRNAINGKHHEHEMNAAYMTRPERVNELTDHFCRVLEEVLDKDANDIVNKDSIGLYDWLRDRMFTASTTALFGEEFFKMYPNYCEDFFYFDNNFMSFFFGFPDFTMRQPVARRDQTLKKLEEWSKAMHEKSGGSPVDPEGPAWEPLFGSRLNRARQMDYKVRGLNSRSAACLDLGITFALSSNVIPATGWMLMLILNPEGDPTLLGRVLEELKQAERADGSINVPVLINSALLQSIWTETLRLYTDVLITRNATQDTALPMDEDGKTFIQLKKGDNVFAPSMIGHRDPEAWSDDRAPTDQFYAERFLQEDPKNPGKQIFSMTSVGKFYPFGGGRTICPGRVFAKQEALGALAMVLLRFDFEMLGFVDKDGKATDEFVQPALVYPGTAALAPGGDMKVRMRKRERSS</sequence>
<dbReference type="GO" id="GO:0016705">
    <property type="term" value="F:oxidoreductase activity, acting on paired donors, with incorporation or reduction of molecular oxygen"/>
    <property type="evidence" value="ECO:0007669"/>
    <property type="project" value="InterPro"/>
</dbReference>
<keyword evidence="7" id="KW-0503">Monooxygenase</keyword>
<dbReference type="InterPro" id="IPR002403">
    <property type="entry name" value="Cyt_P450_E_grp-IV"/>
</dbReference>
<evidence type="ECO:0000256" key="5">
    <source>
        <dbReference type="ARBA" id="ARBA00023004"/>
    </source>
</evidence>
<dbReference type="PRINTS" id="PR00465">
    <property type="entry name" value="EP450IV"/>
</dbReference>
<evidence type="ECO:0000256" key="2">
    <source>
        <dbReference type="ARBA" id="ARBA00010617"/>
    </source>
</evidence>
<dbReference type="InterPro" id="IPR001128">
    <property type="entry name" value="Cyt_P450"/>
</dbReference>
<keyword evidence="5 6" id="KW-0408">Iron</keyword>
<evidence type="ECO:0000256" key="4">
    <source>
        <dbReference type="ARBA" id="ARBA00022723"/>
    </source>
</evidence>
<evidence type="ECO:0008006" key="11">
    <source>
        <dbReference type="Google" id="ProtNLM"/>
    </source>
</evidence>
<comment type="caution">
    <text evidence="9">The sequence shown here is derived from an EMBL/GenBank/DDBJ whole genome shotgun (WGS) entry which is preliminary data.</text>
</comment>
<evidence type="ECO:0000256" key="1">
    <source>
        <dbReference type="ARBA" id="ARBA00001971"/>
    </source>
</evidence>
<dbReference type="InterPro" id="IPR036396">
    <property type="entry name" value="Cyt_P450_sf"/>
</dbReference>
<dbReference type="PROSITE" id="PS00086">
    <property type="entry name" value="CYTOCHROME_P450"/>
    <property type="match status" value="1"/>
</dbReference>
<dbReference type="CDD" id="cd11040">
    <property type="entry name" value="CYP7_CYP8-like"/>
    <property type="match status" value="1"/>
</dbReference>
<keyword evidence="3 6" id="KW-0349">Heme</keyword>
<dbReference type="AlphaFoldDB" id="A0AAJ0LVG8"/>
<name>A0AAJ0LVG8_9PEZI</name>
<evidence type="ECO:0000256" key="8">
    <source>
        <dbReference type="SAM" id="Phobius"/>
    </source>
</evidence>
<evidence type="ECO:0000256" key="7">
    <source>
        <dbReference type="RuleBase" id="RU000461"/>
    </source>
</evidence>
<dbReference type="GO" id="GO:0020037">
    <property type="term" value="F:heme binding"/>
    <property type="evidence" value="ECO:0007669"/>
    <property type="project" value="InterPro"/>
</dbReference>
<feature type="transmembrane region" description="Helical" evidence="8">
    <location>
        <begin position="12"/>
        <end position="31"/>
    </location>
</feature>
<feature type="binding site" description="axial binding residue" evidence="6">
    <location>
        <position position="480"/>
    </location>
    <ligand>
        <name>heme</name>
        <dbReference type="ChEBI" id="CHEBI:30413"/>
    </ligand>
    <ligandPart>
        <name>Fe</name>
        <dbReference type="ChEBI" id="CHEBI:18248"/>
    </ligandPart>
</feature>
<evidence type="ECO:0000256" key="6">
    <source>
        <dbReference type="PIRSR" id="PIRSR602403-1"/>
    </source>
</evidence>
<evidence type="ECO:0000256" key="3">
    <source>
        <dbReference type="ARBA" id="ARBA00022617"/>
    </source>
</evidence>
<keyword evidence="8" id="KW-0472">Membrane</keyword>
<gene>
    <name evidence="9" type="ORF">LTR09_002608</name>
</gene>
<keyword evidence="10" id="KW-1185">Reference proteome</keyword>
<dbReference type="Pfam" id="PF00067">
    <property type="entry name" value="p450"/>
    <property type="match status" value="1"/>
</dbReference>
<dbReference type="PANTHER" id="PTHR24304:SF2">
    <property type="entry name" value="24-HYDROXYCHOLESTEROL 7-ALPHA-HYDROXYLASE"/>
    <property type="match status" value="1"/>
</dbReference>
<comment type="cofactor">
    <cofactor evidence="1 6">
        <name>heme</name>
        <dbReference type="ChEBI" id="CHEBI:30413"/>
    </cofactor>
</comment>
<organism evidence="9 10">
    <name type="scientific">Extremus antarcticus</name>
    <dbReference type="NCBI Taxonomy" id="702011"/>
    <lineage>
        <taxon>Eukaryota</taxon>
        <taxon>Fungi</taxon>
        <taxon>Dikarya</taxon>
        <taxon>Ascomycota</taxon>
        <taxon>Pezizomycotina</taxon>
        <taxon>Dothideomycetes</taxon>
        <taxon>Dothideomycetidae</taxon>
        <taxon>Mycosphaerellales</taxon>
        <taxon>Extremaceae</taxon>
        <taxon>Extremus</taxon>
    </lineage>
</organism>
<dbReference type="Gene3D" id="1.10.630.10">
    <property type="entry name" value="Cytochrome P450"/>
    <property type="match status" value="1"/>
</dbReference>
<comment type="similarity">
    <text evidence="2 7">Belongs to the cytochrome P450 family.</text>
</comment>
<dbReference type="InterPro" id="IPR017972">
    <property type="entry name" value="Cyt_P450_CS"/>
</dbReference>
<protein>
    <recommendedName>
        <fullName evidence="11">Cytochrome P450</fullName>
    </recommendedName>
</protein>
<keyword evidence="8" id="KW-0812">Transmembrane</keyword>
<proteinExistence type="inferred from homology"/>
<reference evidence="9" key="1">
    <citation type="submission" date="2023-04" db="EMBL/GenBank/DDBJ databases">
        <title>Black Yeasts Isolated from many extreme environments.</title>
        <authorList>
            <person name="Coleine C."/>
            <person name="Stajich J.E."/>
            <person name="Selbmann L."/>
        </authorList>
    </citation>
    <scope>NUCLEOTIDE SEQUENCE</scope>
    <source>
        <strain evidence="9">CCFEE 5312</strain>
    </source>
</reference>
<dbReference type="InterPro" id="IPR050529">
    <property type="entry name" value="CYP450_sterol_14alpha_dmase"/>
</dbReference>
<dbReference type="GO" id="GO:0005506">
    <property type="term" value="F:iron ion binding"/>
    <property type="evidence" value="ECO:0007669"/>
    <property type="project" value="InterPro"/>
</dbReference>
<evidence type="ECO:0000313" key="9">
    <source>
        <dbReference type="EMBL" id="KAK3056815.1"/>
    </source>
</evidence>
<keyword evidence="8" id="KW-1133">Transmembrane helix</keyword>
<keyword evidence="7" id="KW-0560">Oxidoreductase</keyword>
<dbReference type="PANTHER" id="PTHR24304">
    <property type="entry name" value="CYTOCHROME P450 FAMILY 7"/>
    <property type="match status" value="1"/>
</dbReference>
<accession>A0AAJ0LVG8</accession>
<dbReference type="SUPFAM" id="SSF48264">
    <property type="entry name" value="Cytochrome P450"/>
    <property type="match status" value="1"/>
</dbReference>
<dbReference type="Proteomes" id="UP001271007">
    <property type="component" value="Unassembled WGS sequence"/>
</dbReference>
<evidence type="ECO:0000313" key="10">
    <source>
        <dbReference type="Proteomes" id="UP001271007"/>
    </source>
</evidence>
<dbReference type="GO" id="GO:0008395">
    <property type="term" value="F:steroid hydroxylase activity"/>
    <property type="evidence" value="ECO:0007669"/>
    <property type="project" value="TreeGrafter"/>
</dbReference>